<reference evidence="1" key="1">
    <citation type="journal article" date="2022" name="bioRxiv">
        <title>Sequencing and chromosome-scale assembly of the giantPleurodeles waltlgenome.</title>
        <authorList>
            <person name="Brown T."/>
            <person name="Elewa A."/>
            <person name="Iarovenko S."/>
            <person name="Subramanian E."/>
            <person name="Araus A.J."/>
            <person name="Petzold A."/>
            <person name="Susuki M."/>
            <person name="Suzuki K.-i.T."/>
            <person name="Hayashi T."/>
            <person name="Toyoda A."/>
            <person name="Oliveira C."/>
            <person name="Osipova E."/>
            <person name="Leigh N.D."/>
            <person name="Simon A."/>
            <person name="Yun M.H."/>
        </authorList>
    </citation>
    <scope>NUCLEOTIDE SEQUENCE</scope>
    <source>
        <strain evidence="1">20211129_DDA</strain>
        <tissue evidence="1">Liver</tissue>
    </source>
</reference>
<evidence type="ECO:0000313" key="1">
    <source>
        <dbReference type="EMBL" id="KAJ1085844.1"/>
    </source>
</evidence>
<evidence type="ECO:0000313" key="2">
    <source>
        <dbReference type="Proteomes" id="UP001066276"/>
    </source>
</evidence>
<dbReference type="Proteomes" id="UP001066276">
    <property type="component" value="Chromosome 12"/>
</dbReference>
<sequence length="130" mass="14870">MKACVLIILTAPQKRKARVHIPFSKAGKRHNWYHPWQQQNRAPRADGEGQTTQRNALPFAKRYTKVHSVQWKLAPFTLEYFTPRSRPQAPLTDLLFTAHCISPCGYQKSLDVALREPDAFNASYGGDLLH</sequence>
<comment type="caution">
    <text evidence="1">The sequence shown here is derived from an EMBL/GenBank/DDBJ whole genome shotgun (WGS) entry which is preliminary data.</text>
</comment>
<accession>A0AAV7L5M2</accession>
<dbReference type="EMBL" id="JANPWB010000016">
    <property type="protein sequence ID" value="KAJ1085844.1"/>
    <property type="molecule type" value="Genomic_DNA"/>
</dbReference>
<organism evidence="1 2">
    <name type="scientific">Pleurodeles waltl</name>
    <name type="common">Iberian ribbed newt</name>
    <dbReference type="NCBI Taxonomy" id="8319"/>
    <lineage>
        <taxon>Eukaryota</taxon>
        <taxon>Metazoa</taxon>
        <taxon>Chordata</taxon>
        <taxon>Craniata</taxon>
        <taxon>Vertebrata</taxon>
        <taxon>Euteleostomi</taxon>
        <taxon>Amphibia</taxon>
        <taxon>Batrachia</taxon>
        <taxon>Caudata</taxon>
        <taxon>Salamandroidea</taxon>
        <taxon>Salamandridae</taxon>
        <taxon>Pleurodelinae</taxon>
        <taxon>Pleurodeles</taxon>
    </lineage>
</organism>
<keyword evidence="2" id="KW-1185">Reference proteome</keyword>
<protein>
    <submittedName>
        <fullName evidence="1">Uncharacterized protein</fullName>
    </submittedName>
</protein>
<name>A0AAV7L5M2_PLEWA</name>
<gene>
    <name evidence="1" type="ORF">NDU88_005969</name>
</gene>
<dbReference type="AlphaFoldDB" id="A0AAV7L5M2"/>
<proteinExistence type="predicted"/>